<name>A0A081NBT9_9GAMM</name>
<dbReference type="EMBL" id="JOKG01000001">
    <property type="protein sequence ID" value="KEQ15912.1"/>
    <property type="molecule type" value="Genomic_DNA"/>
</dbReference>
<dbReference type="InterPro" id="IPR019117">
    <property type="entry name" value="CRISPR-assoc_protein_Cmr3"/>
</dbReference>
<evidence type="ECO:0000313" key="2">
    <source>
        <dbReference type="Proteomes" id="UP000028006"/>
    </source>
</evidence>
<comment type="caution">
    <text evidence="1">The sequence shown here is derived from an EMBL/GenBank/DDBJ whole genome shotgun (WGS) entry which is preliminary data.</text>
</comment>
<organism evidence="1 2">
    <name type="scientific">Endozoicomonas montiporae</name>
    <dbReference type="NCBI Taxonomy" id="1027273"/>
    <lineage>
        <taxon>Bacteria</taxon>
        <taxon>Pseudomonadati</taxon>
        <taxon>Pseudomonadota</taxon>
        <taxon>Gammaproteobacteria</taxon>
        <taxon>Oceanospirillales</taxon>
        <taxon>Endozoicomonadaceae</taxon>
        <taxon>Endozoicomonas</taxon>
    </lineage>
</organism>
<dbReference type="Gene3D" id="3.30.70.2940">
    <property type="match status" value="1"/>
</dbReference>
<evidence type="ECO:0000313" key="1">
    <source>
        <dbReference type="EMBL" id="KEQ15912.1"/>
    </source>
</evidence>
<protein>
    <recommendedName>
        <fullName evidence="3">CRISPR-associated protein Cmr3</fullName>
    </recommendedName>
</protein>
<dbReference type="Proteomes" id="UP000028006">
    <property type="component" value="Unassembled WGS sequence"/>
</dbReference>
<dbReference type="Gene3D" id="2.60.40.4350">
    <property type="match status" value="1"/>
</dbReference>
<dbReference type="eggNOG" id="COG1769">
    <property type="taxonomic scope" value="Bacteria"/>
</dbReference>
<dbReference type="Pfam" id="PF09700">
    <property type="entry name" value="Cas_Cmr3"/>
    <property type="match status" value="1"/>
</dbReference>
<dbReference type="RefSeq" id="WP_034873178.1">
    <property type="nucleotide sequence ID" value="NZ_JOKG01000001.1"/>
</dbReference>
<reference evidence="1 2" key="1">
    <citation type="submission" date="2014-06" db="EMBL/GenBank/DDBJ databases">
        <title>Whole Genome Sequences of Three Symbiotic Endozoicomonas Bacteria.</title>
        <authorList>
            <person name="Neave M.J."/>
            <person name="Apprill A."/>
            <person name="Voolstra C.R."/>
        </authorList>
    </citation>
    <scope>NUCLEOTIDE SEQUENCE [LARGE SCALE GENOMIC DNA]</scope>
    <source>
        <strain evidence="1 2">LMG 24815</strain>
    </source>
</reference>
<accession>A0A081NBT9</accession>
<evidence type="ECO:0008006" key="3">
    <source>
        <dbReference type="Google" id="ProtNLM"/>
    </source>
</evidence>
<gene>
    <name evidence="1" type="ORF">GZ77_05240</name>
</gene>
<sequence>MSQRWRLTFTPVDSWYFRESRPHGAAGADRLESLFPPPVRTIAGAIRTRLGECLNVDWQAFRQGEAYFEDISINELLGDSADTGMLSFSRVELTINNQPLFPWPACVLEKKGLDISSLKRAEYVRLKPGNPVQCDLGNVCLPELVKPCPGAKVPAGDYLDQSLLEQILAGGLPDTSGKGITRRSDLFSLEPRLGIGRDVKRGTIEQGLLYQTSHLRLGEDVSVTVSVDGLPEIVAKRLQDNLQTSPFIRFGAEGRMARVEIHSQTQQWLPKPPKVKGGEQGVVLMLLSDGDFGDTRQSPLPGFKPVIQKDVTLWQGSINGLEVELHCVMAGKPVRRGGWDLKQGCPGVMKSYVPAGSCYFIKPLKSTVTQILELHGTCIGEQTSWGYGQIACGLWK</sequence>
<keyword evidence="2" id="KW-1185">Reference proteome</keyword>
<dbReference type="AlphaFoldDB" id="A0A081NBT9"/>
<proteinExistence type="predicted"/>